<dbReference type="OrthoDB" id="9843471at2"/>
<organism evidence="1 2">
    <name type="scientific">Wenyingzhuangia marina</name>
    <dbReference type="NCBI Taxonomy" id="1195760"/>
    <lineage>
        <taxon>Bacteria</taxon>
        <taxon>Pseudomonadati</taxon>
        <taxon>Bacteroidota</taxon>
        <taxon>Flavobacteriia</taxon>
        <taxon>Flavobacteriales</taxon>
        <taxon>Flavobacteriaceae</taxon>
        <taxon>Wenyingzhuangia</taxon>
    </lineage>
</organism>
<evidence type="ECO:0000313" key="1">
    <source>
        <dbReference type="EMBL" id="SHH70710.1"/>
    </source>
</evidence>
<dbReference type="Proteomes" id="UP000184109">
    <property type="component" value="Unassembled WGS sequence"/>
</dbReference>
<evidence type="ECO:0000313" key="2">
    <source>
        <dbReference type="Proteomes" id="UP000184109"/>
    </source>
</evidence>
<name>A0A1M5V680_9FLAO</name>
<gene>
    <name evidence="1" type="ORF">SAMN05444281_1542</name>
</gene>
<proteinExistence type="predicted"/>
<dbReference type="RefSeq" id="WP_073120207.1">
    <property type="nucleotide sequence ID" value="NZ_BMEN01000003.1"/>
</dbReference>
<dbReference type="AlphaFoldDB" id="A0A1M5V680"/>
<keyword evidence="2" id="KW-1185">Reference proteome</keyword>
<reference evidence="2" key="1">
    <citation type="submission" date="2016-11" db="EMBL/GenBank/DDBJ databases">
        <authorList>
            <person name="Varghese N."/>
            <person name="Submissions S."/>
        </authorList>
    </citation>
    <scope>NUCLEOTIDE SEQUENCE [LARGE SCALE GENOMIC DNA]</scope>
    <source>
        <strain evidence="2">DSM 100572</strain>
    </source>
</reference>
<protein>
    <submittedName>
        <fullName evidence="1">Uncharacterized protein</fullName>
    </submittedName>
</protein>
<sequence>MKFIKNVIIKSSDRSVMVHRMLKNKRSKLTQKLLMINGLLRKKDKSLIHDMNEENVCIEINYPDCDWRVKNADKQMLNRIFG</sequence>
<dbReference type="EMBL" id="FQXQ01000003">
    <property type="protein sequence ID" value="SHH70710.1"/>
    <property type="molecule type" value="Genomic_DNA"/>
</dbReference>
<accession>A0A1M5V680</accession>
<dbReference type="STRING" id="1195760.SAMN05444281_1542"/>